<dbReference type="InterPro" id="IPR050901">
    <property type="entry name" value="BP-dep_ABC_trans_perm"/>
</dbReference>
<protein>
    <submittedName>
        <fullName evidence="10">Carbohydrate ABC transporter membrane protein 2, CUT1 family</fullName>
    </submittedName>
</protein>
<dbReference type="PANTHER" id="PTHR32243:SF52">
    <property type="entry name" value="ABC TRANSPORTER PERMEASE PROTEIN"/>
    <property type="match status" value="1"/>
</dbReference>
<feature type="region of interest" description="Disordered" evidence="8">
    <location>
        <begin position="1"/>
        <end position="26"/>
    </location>
</feature>
<dbReference type="Gene3D" id="1.10.3720.10">
    <property type="entry name" value="MetI-like"/>
    <property type="match status" value="1"/>
</dbReference>
<sequence length="296" mass="32815">MSDTAQAPGAASLPGKMTASVPRARTRRQFRPSGSAVVMGLYLLFLLLPLYWLLNMSLKTNTEILSSFTLWPNDLTLENYRTILTDPSWYMGYINSMIYVTMNVTITLVVALPAAYAFSRYSFMGDKHLFFWLLTNRMAPPAVFALPFFQLYSSVGLFDTHIAVALAHCLFNVPLAVWILEGFMRGVPKEIDETAYIDGYSFPRFFIRIFMPLIASGIGVAAFFAFMFSWVELLLSRTLTAVDAKPIAATMTRTVGASGVDWGVLAAAGVLTILPGALVIYFVRNYIAKGFALGRV</sequence>
<dbReference type="CDD" id="cd06261">
    <property type="entry name" value="TM_PBP2"/>
    <property type="match status" value="1"/>
</dbReference>
<keyword evidence="2 7" id="KW-0813">Transport</keyword>
<keyword evidence="5 7" id="KW-1133">Transmembrane helix</keyword>
<evidence type="ECO:0000256" key="8">
    <source>
        <dbReference type="SAM" id="MobiDB-lite"/>
    </source>
</evidence>
<evidence type="ECO:0000256" key="3">
    <source>
        <dbReference type="ARBA" id="ARBA00022475"/>
    </source>
</evidence>
<evidence type="ECO:0000313" key="10">
    <source>
        <dbReference type="EMBL" id="SDZ17877.1"/>
    </source>
</evidence>
<evidence type="ECO:0000256" key="6">
    <source>
        <dbReference type="ARBA" id="ARBA00023136"/>
    </source>
</evidence>
<evidence type="ECO:0000256" key="1">
    <source>
        <dbReference type="ARBA" id="ARBA00004651"/>
    </source>
</evidence>
<feature type="transmembrane region" description="Helical" evidence="7">
    <location>
        <begin position="130"/>
        <end position="149"/>
    </location>
</feature>
<accession>A0A1H3QWQ2</accession>
<dbReference type="RefSeq" id="WP_425283653.1">
    <property type="nucleotide sequence ID" value="NZ_FNPX01000007.1"/>
</dbReference>
<dbReference type="GO" id="GO:0055085">
    <property type="term" value="P:transmembrane transport"/>
    <property type="evidence" value="ECO:0007669"/>
    <property type="project" value="InterPro"/>
</dbReference>
<feature type="transmembrane region" description="Helical" evidence="7">
    <location>
        <begin position="205"/>
        <end position="231"/>
    </location>
</feature>
<proteinExistence type="inferred from homology"/>
<dbReference type="PANTHER" id="PTHR32243">
    <property type="entry name" value="MALTOSE TRANSPORT SYSTEM PERMEASE-RELATED"/>
    <property type="match status" value="1"/>
</dbReference>
<feature type="transmembrane region" description="Helical" evidence="7">
    <location>
        <begin position="262"/>
        <end position="283"/>
    </location>
</feature>
<dbReference type="InterPro" id="IPR035906">
    <property type="entry name" value="MetI-like_sf"/>
</dbReference>
<organism evidence="10 11">
    <name type="scientific">Jannaschia faecimaris</name>
    <dbReference type="NCBI Taxonomy" id="1244108"/>
    <lineage>
        <taxon>Bacteria</taxon>
        <taxon>Pseudomonadati</taxon>
        <taxon>Pseudomonadota</taxon>
        <taxon>Alphaproteobacteria</taxon>
        <taxon>Rhodobacterales</taxon>
        <taxon>Roseobacteraceae</taxon>
        <taxon>Jannaschia</taxon>
    </lineage>
</organism>
<feature type="domain" description="ABC transmembrane type-1" evidence="9">
    <location>
        <begin position="93"/>
        <end position="283"/>
    </location>
</feature>
<evidence type="ECO:0000259" key="9">
    <source>
        <dbReference type="PROSITE" id="PS50928"/>
    </source>
</evidence>
<dbReference type="InterPro" id="IPR000515">
    <property type="entry name" value="MetI-like"/>
</dbReference>
<comment type="similarity">
    <text evidence="7">Belongs to the binding-protein-dependent transport system permease family.</text>
</comment>
<keyword evidence="3" id="KW-1003">Cell membrane</keyword>
<feature type="transmembrane region" description="Helical" evidence="7">
    <location>
        <begin position="97"/>
        <end position="118"/>
    </location>
</feature>
<evidence type="ECO:0000256" key="2">
    <source>
        <dbReference type="ARBA" id="ARBA00022448"/>
    </source>
</evidence>
<gene>
    <name evidence="10" type="ORF">SAMN05444004_10754</name>
</gene>
<name>A0A1H3QWQ2_9RHOB</name>
<dbReference type="PROSITE" id="PS50928">
    <property type="entry name" value="ABC_TM1"/>
    <property type="match status" value="1"/>
</dbReference>
<dbReference type="EMBL" id="FNPX01000007">
    <property type="protein sequence ID" value="SDZ17877.1"/>
    <property type="molecule type" value="Genomic_DNA"/>
</dbReference>
<evidence type="ECO:0000256" key="5">
    <source>
        <dbReference type="ARBA" id="ARBA00022989"/>
    </source>
</evidence>
<dbReference type="Pfam" id="PF00528">
    <property type="entry name" value="BPD_transp_1"/>
    <property type="match status" value="1"/>
</dbReference>
<dbReference type="SUPFAM" id="SSF161098">
    <property type="entry name" value="MetI-like"/>
    <property type="match status" value="1"/>
</dbReference>
<dbReference type="AlphaFoldDB" id="A0A1H3QWQ2"/>
<keyword evidence="4 7" id="KW-0812">Transmembrane</keyword>
<evidence type="ECO:0000256" key="7">
    <source>
        <dbReference type="RuleBase" id="RU363032"/>
    </source>
</evidence>
<keyword evidence="11" id="KW-1185">Reference proteome</keyword>
<keyword evidence="6 7" id="KW-0472">Membrane</keyword>
<dbReference type="STRING" id="1244108.SAMN05444004_10754"/>
<evidence type="ECO:0000313" key="11">
    <source>
        <dbReference type="Proteomes" id="UP000198914"/>
    </source>
</evidence>
<reference evidence="11" key="1">
    <citation type="submission" date="2016-10" db="EMBL/GenBank/DDBJ databases">
        <authorList>
            <person name="Varghese N."/>
            <person name="Submissions S."/>
        </authorList>
    </citation>
    <scope>NUCLEOTIDE SEQUENCE [LARGE SCALE GENOMIC DNA]</scope>
    <source>
        <strain evidence="11">DSM 100420</strain>
    </source>
</reference>
<dbReference type="GO" id="GO:0005886">
    <property type="term" value="C:plasma membrane"/>
    <property type="evidence" value="ECO:0007669"/>
    <property type="project" value="UniProtKB-SubCell"/>
</dbReference>
<comment type="subcellular location">
    <subcellularLocation>
        <location evidence="1 7">Cell membrane</location>
        <topology evidence="1 7">Multi-pass membrane protein</topology>
    </subcellularLocation>
</comment>
<evidence type="ECO:0000256" key="4">
    <source>
        <dbReference type="ARBA" id="ARBA00022692"/>
    </source>
</evidence>
<feature type="transmembrane region" description="Helical" evidence="7">
    <location>
        <begin position="161"/>
        <end position="184"/>
    </location>
</feature>
<dbReference type="Proteomes" id="UP000198914">
    <property type="component" value="Unassembled WGS sequence"/>
</dbReference>
<feature type="transmembrane region" description="Helical" evidence="7">
    <location>
        <begin position="33"/>
        <end position="54"/>
    </location>
</feature>